<dbReference type="PANTHER" id="PTHR46961">
    <property type="entry name" value="DYNEIN HEAVY CHAIN 1, AXONEMAL-LIKE PROTEIN"/>
    <property type="match status" value="1"/>
</dbReference>
<dbReference type="SUPFAM" id="SSF47823">
    <property type="entry name" value="lambda integrase-like, N-terminal domain"/>
    <property type="match status" value="1"/>
</dbReference>
<dbReference type="Gene3D" id="1.10.150.130">
    <property type="match status" value="1"/>
</dbReference>
<dbReference type="Pfam" id="PF18198">
    <property type="entry name" value="AAA_lid_11"/>
    <property type="match status" value="1"/>
</dbReference>
<feature type="coiled-coil region" evidence="2">
    <location>
        <begin position="366"/>
        <end position="428"/>
    </location>
</feature>
<dbReference type="Gene3D" id="6.10.140.1060">
    <property type="match status" value="1"/>
</dbReference>
<keyword evidence="2" id="KW-0175">Coiled coil</keyword>
<name>A0ABN9LGW9_9NEOB</name>
<dbReference type="InterPro" id="IPR041228">
    <property type="entry name" value="Dynein_C"/>
</dbReference>
<proteinExistence type="predicted"/>
<dbReference type="Pfam" id="PF18199">
    <property type="entry name" value="Dynein_C"/>
    <property type="match status" value="1"/>
</dbReference>
<organism evidence="4 5">
    <name type="scientific">Ranitomeya imitator</name>
    <name type="common">mimic poison frog</name>
    <dbReference type="NCBI Taxonomy" id="111125"/>
    <lineage>
        <taxon>Eukaryota</taxon>
        <taxon>Metazoa</taxon>
        <taxon>Chordata</taxon>
        <taxon>Craniata</taxon>
        <taxon>Vertebrata</taxon>
        <taxon>Euteleostomi</taxon>
        <taxon>Amphibia</taxon>
        <taxon>Batrachia</taxon>
        <taxon>Anura</taxon>
        <taxon>Neobatrachia</taxon>
        <taxon>Hyloidea</taxon>
        <taxon>Dendrobatidae</taxon>
        <taxon>Dendrobatinae</taxon>
        <taxon>Ranitomeya</taxon>
    </lineage>
</organism>
<dbReference type="Gene3D" id="1.20.1270.280">
    <property type="match status" value="1"/>
</dbReference>
<accession>A0ABN9LGW9</accession>
<protein>
    <recommendedName>
        <fullName evidence="3">Core-binding (CB) domain-containing protein</fullName>
    </recommendedName>
</protein>
<evidence type="ECO:0000256" key="2">
    <source>
        <dbReference type="SAM" id="Coils"/>
    </source>
</evidence>
<sequence length="1543" mass="175839">MLSARKASSASIYHRVWKTFFSWCRLRGHPPLRFSIPCILNFLQSGLDSGLALSSLKGQISALSVLFQRRIATNLQVKTFVQGVSHVVPPYRMPLETWDLNLVLGVLQEPPFEPLQDVPLSVLSWKVAFLVAVTSIRRVSELAALSCRAPFLAFHQDKVVLRPSPAFLPKVVSAFHLNEDIILPSFCPQPKHRVEKALHTLDVVRALRRYISRTAHFRKSDALFVLPEGHRKGLAASKSTIARWIRSAIQESYRCQPPSDSSITHGPVSPNEWLGEKDFTSGVVYSLSLSFQQRHVSRASYPLQKHGLLSPNQDFPTVSFLVMITFIRLVSELEVLFHCSPFLEFHEDKTKLLRLGHRLEVTTCDLTRMQLQLDEKQAELEMARAKLDGAMLEKMNLLQEVELCRKKIENASAMIEGLSEEKIRWTEQSRVLKCQMDSLVGDVLIVATFLSYCGPFNQTFRDLLLKDTWEMEIRSRNIPFSANLNIVSMFVDQPTVNDWILQGLPRDDISIQNGIIMTKATRYPLLIDPQAQGKAWIKMKEKINDLQSQIVLHPSGRLPVIGRPLLIEDIGEELDPSLENILEQNFIKSGTSFKVKVGHKVVDVVDKFRLYMTSKLPNPVFTPEISAKTSIIDFSVTKTGLEKLLLGRVVLAEQEELEVERITLMQEVNVNTRRMRELEDSLLLRLSAMTGSLVEDKSLADVLRITQQIVSDLSEKLFIAADTEVKISKAQVEYHPVASRGSILYFLASEMSTVNAMYSTSLRQFLKLFDRSIARSDRSPHLHKRKSNIAEYLTYEAYRYYTRGLYEKHRLLFTLLLALRVDLQQGNIKHKELQTFLQGGAGLDLKSCPPKPFKWILDTTWLNLVELSKLSQFSELMAQVTRNERGWRIWFDREAPEDEMIPNGYNSSLDTFHRLLLVRSCCPDRTLPQARKYIRNSLNAKYTEPVILNLVRTWEESDTRTPLICLLSRGTDPTNQIEALAKNLRLGCKAISMGPGQAVHARRALQISMQQGGWVLLQNCHLDLDFMDELLEIIETVAAVHETFRVWMTTEPHRQFPISLLQASIKFTNESPQGMRAGLKRTYTGITQNLLDGSRHPMWKPLLYSLAFLHSAVQERRRYTTRGWNIPYEFSSADFSASVQVIQNHLDECGVRKGVSWSTMRYMIGKVQYGGSITDQQDERLLSCMVKAWFSEKIIDPIFCFYTGYKIPHCKTVQQFLNHIQSLPAADSPLVFGLHSNADITYQSNVAATILNTISSMQPQETQEEAGETQEAVVYRIAEDLLEKLPPDYNPHEVKAQLEKTGALSPINLILCQEINRMQKVISIVRRGLSELRLAIDGTVIMSESLRAVLDDMYNARVPGVWRKVSWASATLGFWFTELLKRNHQFTLWIYDERPNVFWMAGFFNPQGFLTAIKQEFARQHKGWTLDCVTMQNVVLKHMKEEIRAPPAEGVYVHGLFLEGAGWDRKTATLTECVPKVLFTMLPVVHLFAVNSPAATDPASYICPVYKKPERTDVHYVTTVSLKSSEPPDHWILRRVAALCDIN</sequence>
<comment type="caution">
    <text evidence="4">The sequence shown here is derived from an EMBL/GenBank/DDBJ whole genome shotgun (WGS) entry which is preliminary data.</text>
</comment>
<keyword evidence="5" id="KW-1185">Reference proteome</keyword>
<dbReference type="Gene3D" id="1.10.8.720">
    <property type="entry name" value="Region D6 of dynein motor"/>
    <property type="match status" value="1"/>
</dbReference>
<evidence type="ECO:0000259" key="3">
    <source>
        <dbReference type="PROSITE" id="PS51900"/>
    </source>
</evidence>
<evidence type="ECO:0000256" key="1">
    <source>
        <dbReference type="ARBA" id="ARBA00023125"/>
    </source>
</evidence>
<dbReference type="InterPro" id="IPR035706">
    <property type="entry name" value="AAA_9"/>
</dbReference>
<evidence type="ECO:0000313" key="5">
    <source>
        <dbReference type="Proteomes" id="UP001176940"/>
    </source>
</evidence>
<dbReference type="PANTHER" id="PTHR46961:SF18">
    <property type="entry name" value="DYNEIN AXONEMAL HEAVY CHAIN 5"/>
    <property type="match status" value="1"/>
</dbReference>
<dbReference type="Gene3D" id="1.10.8.1220">
    <property type="match status" value="1"/>
</dbReference>
<gene>
    <name evidence="4" type="ORF">RIMI_LOCUS9130685</name>
</gene>
<evidence type="ECO:0000313" key="4">
    <source>
        <dbReference type="EMBL" id="CAJ0941089.1"/>
    </source>
</evidence>
<dbReference type="Pfam" id="PF12777">
    <property type="entry name" value="MT"/>
    <property type="match status" value="1"/>
</dbReference>
<dbReference type="Pfam" id="PF12781">
    <property type="entry name" value="AAA_9"/>
    <property type="match status" value="1"/>
</dbReference>
<dbReference type="InterPro" id="IPR024743">
    <property type="entry name" value="Dynein_HC_stalk"/>
</dbReference>
<dbReference type="Gene3D" id="3.40.50.300">
    <property type="entry name" value="P-loop containing nucleotide triphosphate hydrolases"/>
    <property type="match status" value="2"/>
</dbReference>
<dbReference type="InterPro" id="IPR004273">
    <property type="entry name" value="Dynein_heavy_D6_P-loop"/>
</dbReference>
<dbReference type="PROSITE" id="PS51900">
    <property type="entry name" value="CB"/>
    <property type="match status" value="1"/>
</dbReference>
<reference evidence="4" key="1">
    <citation type="submission" date="2023-07" db="EMBL/GenBank/DDBJ databases">
        <authorList>
            <person name="Stuckert A."/>
        </authorList>
    </citation>
    <scope>NUCLEOTIDE SEQUENCE</scope>
</reference>
<dbReference type="Gene3D" id="1.20.920.20">
    <property type="match status" value="1"/>
</dbReference>
<dbReference type="InterPro" id="IPR027417">
    <property type="entry name" value="P-loop_NTPase"/>
</dbReference>
<dbReference type="Proteomes" id="UP001176940">
    <property type="component" value="Unassembled WGS sequence"/>
</dbReference>
<dbReference type="InterPro" id="IPR044068">
    <property type="entry name" value="CB"/>
</dbReference>
<dbReference type="InterPro" id="IPR041658">
    <property type="entry name" value="AAA_lid_11"/>
</dbReference>
<dbReference type="InterPro" id="IPR042219">
    <property type="entry name" value="AAA_lid_11_sf"/>
</dbReference>
<feature type="domain" description="Core-binding (CB)" evidence="3">
    <location>
        <begin position="1"/>
        <end position="71"/>
    </location>
</feature>
<dbReference type="InterPro" id="IPR026983">
    <property type="entry name" value="DHC"/>
</dbReference>
<dbReference type="InterPro" id="IPR010998">
    <property type="entry name" value="Integrase_recombinase_N"/>
</dbReference>
<dbReference type="EMBL" id="CAUEEQ010018700">
    <property type="protein sequence ID" value="CAJ0941089.1"/>
    <property type="molecule type" value="Genomic_DNA"/>
</dbReference>
<keyword evidence="1" id="KW-0238">DNA-binding</keyword>
<dbReference type="InterPro" id="IPR043160">
    <property type="entry name" value="Dynein_C_barrel"/>
</dbReference>
<dbReference type="Pfam" id="PF03028">
    <property type="entry name" value="Dynein_heavy"/>
    <property type="match status" value="1"/>
</dbReference>
<dbReference type="Gene3D" id="3.10.490.20">
    <property type="match status" value="1"/>
</dbReference>